<dbReference type="Pfam" id="PF00013">
    <property type="entry name" value="KH_1"/>
    <property type="match status" value="2"/>
</dbReference>
<feature type="domain" description="K Homology" evidence="4">
    <location>
        <begin position="549"/>
        <end position="616"/>
    </location>
</feature>
<feature type="region of interest" description="Disordered" evidence="3">
    <location>
        <begin position="857"/>
        <end position="881"/>
    </location>
</feature>
<dbReference type="SUPFAM" id="SSF54791">
    <property type="entry name" value="Eukaryotic type KH-domain (KH-domain type I)"/>
    <property type="match status" value="2"/>
</dbReference>
<dbReference type="EMBL" id="JARTCD010000074">
    <property type="protein sequence ID" value="KAJ8653634.1"/>
    <property type="molecule type" value="Genomic_DNA"/>
</dbReference>
<evidence type="ECO:0000256" key="2">
    <source>
        <dbReference type="PROSITE-ProRule" id="PRU00117"/>
    </source>
</evidence>
<gene>
    <name evidence="5" type="ORF">O0I10_010671</name>
</gene>
<keyword evidence="6" id="KW-1185">Reference proteome</keyword>
<keyword evidence="2" id="KW-0694">RNA-binding</keyword>
<proteinExistence type="predicted"/>
<dbReference type="RefSeq" id="XP_058338548.1">
    <property type="nucleotide sequence ID" value="XM_058490650.1"/>
</dbReference>
<evidence type="ECO:0000256" key="3">
    <source>
        <dbReference type="SAM" id="MobiDB-lite"/>
    </source>
</evidence>
<dbReference type="AlphaFoldDB" id="A0AAD7UU66"/>
<dbReference type="InterPro" id="IPR004088">
    <property type="entry name" value="KH_dom_type_1"/>
</dbReference>
<dbReference type="GeneID" id="83218074"/>
<dbReference type="SMART" id="SM00322">
    <property type="entry name" value="KH"/>
    <property type="match status" value="4"/>
</dbReference>
<dbReference type="InterPro" id="IPR004087">
    <property type="entry name" value="KH_dom"/>
</dbReference>
<dbReference type="PANTHER" id="PTHR10627:SF76">
    <property type="entry name" value="KH DOMAIN-CONTAINING PROTEIN YLL032C"/>
    <property type="match status" value="1"/>
</dbReference>
<comment type="caution">
    <text evidence="5">The sequence shown here is derived from an EMBL/GenBank/DDBJ whole genome shotgun (WGS) entry which is preliminary data.</text>
</comment>
<feature type="region of interest" description="Disordered" evidence="3">
    <location>
        <begin position="964"/>
        <end position="1043"/>
    </location>
</feature>
<keyword evidence="1" id="KW-0677">Repeat</keyword>
<name>A0AAD7UU66_9FUNG</name>
<dbReference type="Proteomes" id="UP001234581">
    <property type="component" value="Unassembled WGS sequence"/>
</dbReference>
<dbReference type="InterPro" id="IPR036612">
    <property type="entry name" value="KH_dom_type_1_sf"/>
</dbReference>
<dbReference type="InterPro" id="IPR056553">
    <property type="entry name" value="KH_Mug60-KHD4"/>
</dbReference>
<dbReference type="PROSITE" id="PS50084">
    <property type="entry name" value="KH_TYPE_1"/>
    <property type="match status" value="2"/>
</dbReference>
<evidence type="ECO:0000259" key="4">
    <source>
        <dbReference type="SMART" id="SM00322"/>
    </source>
</evidence>
<feature type="domain" description="K Homology" evidence="4">
    <location>
        <begin position="156"/>
        <end position="238"/>
    </location>
</feature>
<feature type="domain" description="K Homology" evidence="4">
    <location>
        <begin position="395"/>
        <end position="461"/>
    </location>
</feature>
<dbReference type="PANTHER" id="PTHR10627">
    <property type="entry name" value="SCP160"/>
    <property type="match status" value="1"/>
</dbReference>
<reference evidence="5 6" key="1">
    <citation type="submission" date="2023-03" db="EMBL/GenBank/DDBJ databases">
        <title>Genome sequence of Lichtheimia ornata CBS 291.66.</title>
        <authorList>
            <person name="Mohabir J.T."/>
            <person name="Shea T.P."/>
            <person name="Kurbessoian T."/>
            <person name="Berby B."/>
            <person name="Fontaine J."/>
            <person name="Livny J."/>
            <person name="Gnirke A."/>
            <person name="Stajich J.E."/>
            <person name="Cuomo C.A."/>
        </authorList>
    </citation>
    <scope>NUCLEOTIDE SEQUENCE [LARGE SCALE GENOMIC DNA]</scope>
    <source>
        <strain evidence="5">CBS 291.66</strain>
    </source>
</reference>
<evidence type="ECO:0000256" key="1">
    <source>
        <dbReference type="ARBA" id="ARBA00022737"/>
    </source>
</evidence>
<feature type="compositionally biased region" description="Polar residues" evidence="3">
    <location>
        <begin position="769"/>
        <end position="785"/>
    </location>
</feature>
<feature type="domain" description="K Homology" evidence="4">
    <location>
        <begin position="463"/>
        <end position="543"/>
    </location>
</feature>
<accession>A0AAD7UU66</accession>
<protein>
    <recommendedName>
        <fullName evidence="4">K Homology domain-containing protein</fullName>
    </recommendedName>
</protein>
<dbReference type="GO" id="GO:0005737">
    <property type="term" value="C:cytoplasm"/>
    <property type="evidence" value="ECO:0007669"/>
    <property type="project" value="TreeGrafter"/>
</dbReference>
<sequence>MTGYMAYSLCLGIPPDTDSMDAIDPTAIAAMRDRFSATHTQLQHVHFSTVRLSSSRTFLNVVVNGPLAAVQAARADILRQNPVETRLVIKSFNPDCIHAPGKRQVLIAGLDDIASHTHCKFLVQDISEPEIIVSGSLDAAESARVRILVFLDQMMGLRTDTLQIPYYLHNLIAGRKHINIQSILEETNTNIYLQSPFTKLGDSQHMAIPVADRSGTIHLTGDSAGISRAQEMLKKLTTQKAKSMYHKQSTMHPRKLDWIMLHQQGQLRKIMRDNGSFIAFPALGSGSNTITVYAENRINVERTLRSLNYLIYKVYEVSFCIKHSGDGSQRVEDPLHLFGSPEALTQLLQRISQASGAELSYRTETGRFEAFGIEQAVHTAYQILSGIPVLKMHHTLSVFAVELAADQREFLSGKKNGKVNKIMKTCGVRIKFLAFNEYNFVITVESDDPDKALEGLRMLQDELPAEMSFFVPEIYHRRIIGVAGKNIQRVMKRFGVYVKFSGAEEFTSLGGYFENEHNVVARTPMKNQANLENLKAAVMDFVTFEKDRDFTTSVVRIPCYQQRTILHVHGSEIREACRTHNTRVWWPERSGTDQVAVMGPASQIGAVLQLLNTMIEREAHFLIPLTEELRQLFTDKAKELDTLTRHLTKDLKMEVRLPDLDSSSNPPPTTTTTLSTAHVQWKSSTPIVRDIRVIRLHYKQEHGKNVSNAKDKLYHFFKQHNVPCDMATTTTTAATNDTSLISPTSDDSCLNIDQDTLAAIPSPNDDATKQPTPQGSNSSTTTTAGEYNLFNGPLPLPAFDGSSWSIFPAEEKKNSKLGESNLSLKDGPLRAIFENMPSSPPHPMDRRRASTAVLSTPMPGKNIWASPRLQASNSCSPRSRQGLMQDSATRRYHAPPMPYTSFSATTSNHRPNFHQSMPDIFFGHDLFPVSGAAAAAPPQPLPSSSSSATAAAAAAMYGGGGDQFVPVTTTPPGSDRMFVPVSTSNSTGSSSSSGGGHHHWVRHQQQQRQQQLPTPPPSMTTHHHHHHHPHLHHPKLDENVSDGNALLLRS</sequence>
<dbReference type="GO" id="GO:0003729">
    <property type="term" value="F:mRNA binding"/>
    <property type="evidence" value="ECO:0007669"/>
    <property type="project" value="TreeGrafter"/>
</dbReference>
<evidence type="ECO:0000313" key="6">
    <source>
        <dbReference type="Proteomes" id="UP001234581"/>
    </source>
</evidence>
<dbReference type="Gene3D" id="3.30.1370.10">
    <property type="entry name" value="K Homology domain, type 1"/>
    <property type="match status" value="2"/>
</dbReference>
<dbReference type="CDD" id="cd22453">
    <property type="entry name" value="KH-I_MUG60_like"/>
    <property type="match status" value="1"/>
</dbReference>
<organism evidence="5 6">
    <name type="scientific">Lichtheimia ornata</name>
    <dbReference type="NCBI Taxonomy" id="688661"/>
    <lineage>
        <taxon>Eukaryota</taxon>
        <taxon>Fungi</taxon>
        <taxon>Fungi incertae sedis</taxon>
        <taxon>Mucoromycota</taxon>
        <taxon>Mucoromycotina</taxon>
        <taxon>Mucoromycetes</taxon>
        <taxon>Mucorales</taxon>
        <taxon>Lichtheimiaceae</taxon>
        <taxon>Lichtheimia</taxon>
    </lineage>
</organism>
<dbReference type="CDD" id="cd00105">
    <property type="entry name" value="KH-I"/>
    <property type="match status" value="1"/>
</dbReference>
<feature type="compositionally biased region" description="Low complexity" evidence="3">
    <location>
        <begin position="982"/>
        <end position="992"/>
    </location>
</feature>
<evidence type="ECO:0000313" key="5">
    <source>
        <dbReference type="EMBL" id="KAJ8653634.1"/>
    </source>
</evidence>
<dbReference type="Pfam" id="PF24563">
    <property type="entry name" value="KH_Mug60-KHD4"/>
    <property type="match status" value="1"/>
</dbReference>
<feature type="region of interest" description="Disordered" evidence="3">
    <location>
        <begin position="758"/>
        <end position="786"/>
    </location>
</feature>
<feature type="compositionally biased region" description="Basic residues" evidence="3">
    <location>
        <begin position="1021"/>
        <end position="1033"/>
    </location>
</feature>
<feature type="compositionally biased region" description="Polar residues" evidence="3">
    <location>
        <begin position="869"/>
        <end position="881"/>
    </location>
</feature>